<reference evidence="3 4" key="1">
    <citation type="submission" date="2022-10" db="EMBL/GenBank/DDBJ databases">
        <title>The complete genomes of actinobacterial strains from the NBC collection.</title>
        <authorList>
            <person name="Joergensen T.S."/>
            <person name="Alvarez Arevalo M."/>
            <person name="Sterndorff E.B."/>
            <person name="Faurdal D."/>
            <person name="Vuksanovic O."/>
            <person name="Mourched A.-S."/>
            <person name="Charusanti P."/>
            <person name="Shaw S."/>
            <person name="Blin K."/>
            <person name="Weber T."/>
        </authorList>
    </citation>
    <scope>NUCLEOTIDE SEQUENCE [LARGE SCALE GENOMIC DNA]</scope>
    <source>
        <strain evidence="3 4">NBC 01752</strain>
    </source>
</reference>
<sequence>MSVEPSADLQAPPGAWTEQAAALLDRVRNGRAATRQELGQGLRLGRKALPPLVSALLERGLLTDGATGAATAARGRRELRFAPDAGALLVAQFGATGLSTAVADLEGRLAGRHHETHDIAAGPERALGRVEELFDRMLDERPAGAPAVWGIGVGLPGPVEFRSGRPIAPPIMPGWDGYPVRDRFAARYRAPAWVDNDANLMALGEVRGGVARGQHDVVYVKIGTGIGAGVVSDGRLHRGANGSAGDVGHVLVGGDSPVRCQCGRHNCLEALAGGAALARDGTAAARDGSSPFLAARLREREASGGSVEARDVADAAHAGDSAAIALLSRSGRLVGDMLATVVNFYNPTMIVIGGGVASAGDLVLAAVRRTVYERSLPLATRDLRILRSADSVDVGLTGAAHMAADELFAAHALARWLPLGSPVDQPELTEANVGEERRPAVRPRRT</sequence>
<dbReference type="PROSITE" id="PS01125">
    <property type="entry name" value="ROK"/>
    <property type="match status" value="1"/>
</dbReference>
<dbReference type="PANTHER" id="PTHR18964:SF173">
    <property type="entry name" value="GLUCOKINASE"/>
    <property type="match status" value="1"/>
</dbReference>
<dbReference type="InterPro" id="IPR043129">
    <property type="entry name" value="ATPase_NBD"/>
</dbReference>
<feature type="region of interest" description="Disordered" evidence="2">
    <location>
        <begin position="427"/>
        <end position="446"/>
    </location>
</feature>
<dbReference type="SUPFAM" id="SSF53067">
    <property type="entry name" value="Actin-like ATPase domain"/>
    <property type="match status" value="1"/>
</dbReference>
<comment type="similarity">
    <text evidence="1">Belongs to the ROK (NagC/XylR) family.</text>
</comment>
<protein>
    <submittedName>
        <fullName evidence="3">ROK family protein</fullName>
    </submittedName>
</protein>
<proteinExistence type="inferred from homology"/>
<evidence type="ECO:0000313" key="3">
    <source>
        <dbReference type="EMBL" id="WSD19753.1"/>
    </source>
</evidence>
<dbReference type="RefSeq" id="WP_326761690.1">
    <property type="nucleotide sequence ID" value="NZ_CP109135.1"/>
</dbReference>
<evidence type="ECO:0000256" key="1">
    <source>
        <dbReference type="ARBA" id="ARBA00006479"/>
    </source>
</evidence>
<dbReference type="EMBL" id="CP109135">
    <property type="protein sequence ID" value="WSD19753.1"/>
    <property type="molecule type" value="Genomic_DNA"/>
</dbReference>
<accession>A0ABZ1HMB7</accession>
<dbReference type="InterPro" id="IPR049874">
    <property type="entry name" value="ROK_cs"/>
</dbReference>
<keyword evidence="4" id="KW-1185">Reference proteome</keyword>
<name>A0ABZ1HMB7_STRPH</name>
<gene>
    <name evidence="3" type="ORF">OHB35_44615</name>
</gene>
<dbReference type="Pfam" id="PF00480">
    <property type="entry name" value="ROK"/>
    <property type="match status" value="1"/>
</dbReference>
<dbReference type="Proteomes" id="UP001340816">
    <property type="component" value="Chromosome"/>
</dbReference>
<evidence type="ECO:0000256" key="2">
    <source>
        <dbReference type="SAM" id="MobiDB-lite"/>
    </source>
</evidence>
<evidence type="ECO:0000313" key="4">
    <source>
        <dbReference type="Proteomes" id="UP001340816"/>
    </source>
</evidence>
<dbReference type="InterPro" id="IPR000600">
    <property type="entry name" value="ROK"/>
</dbReference>
<dbReference type="PANTHER" id="PTHR18964">
    <property type="entry name" value="ROK (REPRESSOR, ORF, KINASE) FAMILY"/>
    <property type="match status" value="1"/>
</dbReference>
<dbReference type="Gene3D" id="3.30.420.40">
    <property type="match status" value="2"/>
</dbReference>
<organism evidence="3 4">
    <name type="scientific">Streptomyces phaeochromogenes</name>
    <dbReference type="NCBI Taxonomy" id="1923"/>
    <lineage>
        <taxon>Bacteria</taxon>
        <taxon>Bacillati</taxon>
        <taxon>Actinomycetota</taxon>
        <taxon>Actinomycetes</taxon>
        <taxon>Kitasatosporales</taxon>
        <taxon>Streptomycetaceae</taxon>
        <taxon>Streptomyces</taxon>
        <taxon>Streptomyces phaeochromogenes group</taxon>
    </lineage>
</organism>